<dbReference type="OrthoDB" id="8190480at2759"/>
<evidence type="ECO:0000313" key="2">
    <source>
        <dbReference type="EMBL" id="EDW61529.2"/>
    </source>
</evidence>
<keyword evidence="3" id="KW-1185">Reference proteome</keyword>
<dbReference type="InParanoid" id="B4LJ93"/>
<evidence type="ECO:0000256" key="1">
    <source>
        <dbReference type="SAM" id="MobiDB-lite"/>
    </source>
</evidence>
<dbReference type="KEGG" id="dvi:6626185"/>
<protein>
    <submittedName>
        <fullName evidence="2">Uncharacterized protein, isoform A</fullName>
    </submittedName>
</protein>
<feature type="region of interest" description="Disordered" evidence="1">
    <location>
        <begin position="167"/>
        <end position="291"/>
    </location>
</feature>
<evidence type="ECO:0000313" key="3">
    <source>
        <dbReference type="Proteomes" id="UP000008792"/>
    </source>
</evidence>
<dbReference type="Proteomes" id="UP000008792">
    <property type="component" value="Unassembled WGS sequence"/>
</dbReference>
<feature type="compositionally biased region" description="Low complexity" evidence="1">
    <location>
        <begin position="196"/>
        <end position="233"/>
    </location>
</feature>
<dbReference type="EMBL" id="CH940648">
    <property type="protein sequence ID" value="EDW61529.2"/>
    <property type="molecule type" value="Genomic_DNA"/>
</dbReference>
<gene>
    <name evidence="2" type="primary">Dvir\GJ20267</name>
    <name evidence="2" type="ORF">Dvir_GJ20267</name>
</gene>
<dbReference type="HOGENOM" id="CLU_977513_0_0_1"/>
<sequence length="291" mass="32211">MCAVQQMEEQNRVNLLWNCAKELSTDTHAERLLKSYYINISRKLARHNVQLPEDSVGPARMCARCGNQWCDGNYELHLRPQRLLDNAKRRRQIAQLDAVKAKQQRGMLSTGARKRANWLKKRMASHVAVHCGFCGHKTMLPLEKPKKRAKSEQVETMATAAATTTITAAAPATGKRKKKRTNKDVSAGLKIPMLTAQVQQKQKAPKAPETTTAAKKAAATTTATTTTTMGQSNKQKKKSKAAPTPAASKPQKMQSKTQKQNALLQLAAQLKTHASQNANKTQQNRLQALLK</sequence>
<dbReference type="FunCoup" id="B4LJ93">
    <property type="interactions" value="53"/>
</dbReference>
<accession>B4LJ93</accession>
<organism evidence="2 3">
    <name type="scientific">Drosophila virilis</name>
    <name type="common">Fruit fly</name>
    <dbReference type="NCBI Taxonomy" id="7244"/>
    <lineage>
        <taxon>Eukaryota</taxon>
        <taxon>Metazoa</taxon>
        <taxon>Ecdysozoa</taxon>
        <taxon>Arthropoda</taxon>
        <taxon>Hexapoda</taxon>
        <taxon>Insecta</taxon>
        <taxon>Pterygota</taxon>
        <taxon>Neoptera</taxon>
        <taxon>Endopterygota</taxon>
        <taxon>Diptera</taxon>
        <taxon>Brachycera</taxon>
        <taxon>Muscomorpha</taxon>
        <taxon>Ephydroidea</taxon>
        <taxon>Drosophilidae</taxon>
        <taxon>Drosophila</taxon>
    </lineage>
</organism>
<reference evidence="2 3" key="1">
    <citation type="journal article" date="2007" name="Nature">
        <title>Evolution of genes and genomes on the Drosophila phylogeny.</title>
        <authorList>
            <consortium name="Drosophila 12 Genomes Consortium"/>
            <person name="Clark A.G."/>
            <person name="Eisen M.B."/>
            <person name="Smith D.R."/>
            <person name="Bergman C.M."/>
            <person name="Oliver B."/>
            <person name="Markow T.A."/>
            <person name="Kaufman T.C."/>
            <person name="Kellis M."/>
            <person name="Gelbart W."/>
            <person name="Iyer V.N."/>
            <person name="Pollard D.A."/>
            <person name="Sackton T.B."/>
            <person name="Larracuente A.M."/>
            <person name="Singh N.D."/>
            <person name="Abad J.P."/>
            <person name="Abt D.N."/>
            <person name="Adryan B."/>
            <person name="Aguade M."/>
            <person name="Akashi H."/>
            <person name="Anderson W.W."/>
            <person name="Aquadro C.F."/>
            <person name="Ardell D.H."/>
            <person name="Arguello R."/>
            <person name="Artieri C.G."/>
            <person name="Barbash D.A."/>
            <person name="Barker D."/>
            <person name="Barsanti P."/>
            <person name="Batterham P."/>
            <person name="Batzoglou S."/>
            <person name="Begun D."/>
            <person name="Bhutkar A."/>
            <person name="Blanco E."/>
            <person name="Bosak S.A."/>
            <person name="Bradley R.K."/>
            <person name="Brand A.D."/>
            <person name="Brent M.R."/>
            <person name="Brooks A.N."/>
            <person name="Brown R.H."/>
            <person name="Butlin R.K."/>
            <person name="Caggese C."/>
            <person name="Calvi B.R."/>
            <person name="Bernardo de Carvalho A."/>
            <person name="Caspi A."/>
            <person name="Castrezana S."/>
            <person name="Celniker S.E."/>
            <person name="Chang J.L."/>
            <person name="Chapple C."/>
            <person name="Chatterji S."/>
            <person name="Chinwalla A."/>
            <person name="Civetta A."/>
            <person name="Clifton S.W."/>
            <person name="Comeron J.M."/>
            <person name="Costello J.C."/>
            <person name="Coyne J.A."/>
            <person name="Daub J."/>
            <person name="David R.G."/>
            <person name="Delcher A.L."/>
            <person name="Delehaunty K."/>
            <person name="Do C.B."/>
            <person name="Ebling H."/>
            <person name="Edwards K."/>
            <person name="Eickbush T."/>
            <person name="Evans J.D."/>
            <person name="Filipski A."/>
            <person name="Findeiss S."/>
            <person name="Freyhult E."/>
            <person name="Fulton L."/>
            <person name="Fulton R."/>
            <person name="Garcia A.C."/>
            <person name="Gardiner A."/>
            <person name="Garfield D.A."/>
            <person name="Garvin B.E."/>
            <person name="Gibson G."/>
            <person name="Gilbert D."/>
            <person name="Gnerre S."/>
            <person name="Godfrey J."/>
            <person name="Good R."/>
            <person name="Gotea V."/>
            <person name="Gravely B."/>
            <person name="Greenberg A.J."/>
            <person name="Griffiths-Jones S."/>
            <person name="Gross S."/>
            <person name="Guigo R."/>
            <person name="Gustafson E.A."/>
            <person name="Haerty W."/>
            <person name="Hahn M.W."/>
            <person name="Halligan D.L."/>
            <person name="Halpern A.L."/>
            <person name="Halter G.M."/>
            <person name="Han M.V."/>
            <person name="Heger A."/>
            <person name="Hillier L."/>
            <person name="Hinrichs A.S."/>
            <person name="Holmes I."/>
            <person name="Hoskins R.A."/>
            <person name="Hubisz M.J."/>
            <person name="Hultmark D."/>
            <person name="Huntley M.A."/>
            <person name="Jaffe D.B."/>
            <person name="Jagadeeshan S."/>
            <person name="Jeck W.R."/>
            <person name="Johnson J."/>
            <person name="Jones C.D."/>
            <person name="Jordan W.C."/>
            <person name="Karpen G.H."/>
            <person name="Kataoka E."/>
            <person name="Keightley P.D."/>
            <person name="Kheradpour P."/>
            <person name="Kirkness E.F."/>
            <person name="Koerich L.B."/>
            <person name="Kristiansen K."/>
            <person name="Kudrna D."/>
            <person name="Kulathinal R.J."/>
            <person name="Kumar S."/>
            <person name="Kwok R."/>
            <person name="Lander E."/>
            <person name="Langley C.H."/>
            <person name="Lapoint R."/>
            <person name="Lazzaro B.P."/>
            <person name="Lee S.J."/>
            <person name="Levesque L."/>
            <person name="Li R."/>
            <person name="Lin C.F."/>
            <person name="Lin M.F."/>
            <person name="Lindblad-Toh K."/>
            <person name="Llopart A."/>
            <person name="Long M."/>
            <person name="Low L."/>
            <person name="Lozovsky E."/>
            <person name="Lu J."/>
            <person name="Luo M."/>
            <person name="Machado C.A."/>
            <person name="Makalowski W."/>
            <person name="Marzo M."/>
            <person name="Matsuda M."/>
            <person name="Matzkin L."/>
            <person name="McAllister B."/>
            <person name="McBride C.S."/>
            <person name="McKernan B."/>
            <person name="McKernan K."/>
            <person name="Mendez-Lago M."/>
            <person name="Minx P."/>
            <person name="Mollenhauer M.U."/>
            <person name="Montooth K."/>
            <person name="Mount S.M."/>
            <person name="Mu X."/>
            <person name="Myers E."/>
            <person name="Negre B."/>
            <person name="Newfeld S."/>
            <person name="Nielsen R."/>
            <person name="Noor M.A."/>
            <person name="O'Grady P."/>
            <person name="Pachter L."/>
            <person name="Papaceit M."/>
            <person name="Parisi M.J."/>
            <person name="Parisi M."/>
            <person name="Parts L."/>
            <person name="Pedersen J.S."/>
            <person name="Pesole G."/>
            <person name="Phillippy A.M."/>
            <person name="Ponting C.P."/>
            <person name="Pop M."/>
            <person name="Porcelli D."/>
            <person name="Powell J.R."/>
            <person name="Prohaska S."/>
            <person name="Pruitt K."/>
            <person name="Puig M."/>
            <person name="Quesneville H."/>
            <person name="Ram K.R."/>
            <person name="Rand D."/>
            <person name="Rasmussen M.D."/>
            <person name="Reed L.K."/>
            <person name="Reenan R."/>
            <person name="Reily A."/>
            <person name="Remington K.A."/>
            <person name="Rieger T.T."/>
            <person name="Ritchie M.G."/>
            <person name="Robin C."/>
            <person name="Rogers Y.H."/>
            <person name="Rohde C."/>
            <person name="Rozas J."/>
            <person name="Rubenfield M.J."/>
            <person name="Ruiz A."/>
            <person name="Russo S."/>
            <person name="Salzberg S.L."/>
            <person name="Sanchez-Gracia A."/>
            <person name="Saranga D.J."/>
            <person name="Sato H."/>
            <person name="Schaeffer S.W."/>
            <person name="Schatz M.C."/>
            <person name="Schlenke T."/>
            <person name="Schwartz R."/>
            <person name="Segarra C."/>
            <person name="Singh R.S."/>
            <person name="Sirot L."/>
            <person name="Sirota M."/>
            <person name="Sisneros N.B."/>
            <person name="Smith C.D."/>
            <person name="Smith T.F."/>
            <person name="Spieth J."/>
            <person name="Stage D.E."/>
            <person name="Stark A."/>
            <person name="Stephan W."/>
            <person name="Strausberg R.L."/>
            <person name="Strempel S."/>
            <person name="Sturgill D."/>
            <person name="Sutton G."/>
            <person name="Sutton G.G."/>
            <person name="Tao W."/>
            <person name="Teichmann S."/>
            <person name="Tobari Y.N."/>
            <person name="Tomimura Y."/>
            <person name="Tsolas J.M."/>
            <person name="Valente V.L."/>
            <person name="Venter E."/>
            <person name="Venter J.C."/>
            <person name="Vicario S."/>
            <person name="Vieira F.G."/>
            <person name="Vilella A.J."/>
            <person name="Villasante A."/>
            <person name="Walenz B."/>
            <person name="Wang J."/>
            <person name="Wasserman M."/>
            <person name="Watts T."/>
            <person name="Wilson D."/>
            <person name="Wilson R.K."/>
            <person name="Wing R.A."/>
            <person name="Wolfner M.F."/>
            <person name="Wong A."/>
            <person name="Wong G.K."/>
            <person name="Wu C.I."/>
            <person name="Wu G."/>
            <person name="Yamamoto D."/>
            <person name="Yang H.P."/>
            <person name="Yang S.P."/>
            <person name="Yorke J.A."/>
            <person name="Yoshida K."/>
            <person name="Zdobnov E."/>
            <person name="Zhang P."/>
            <person name="Zhang Y."/>
            <person name="Zimin A.V."/>
            <person name="Baldwin J."/>
            <person name="Abdouelleil A."/>
            <person name="Abdulkadir J."/>
            <person name="Abebe A."/>
            <person name="Abera B."/>
            <person name="Abreu J."/>
            <person name="Acer S.C."/>
            <person name="Aftuck L."/>
            <person name="Alexander A."/>
            <person name="An P."/>
            <person name="Anderson E."/>
            <person name="Anderson S."/>
            <person name="Arachi H."/>
            <person name="Azer M."/>
            <person name="Bachantsang P."/>
            <person name="Barry A."/>
            <person name="Bayul T."/>
            <person name="Berlin A."/>
            <person name="Bessette D."/>
            <person name="Bloom T."/>
            <person name="Blye J."/>
            <person name="Boguslavskiy L."/>
            <person name="Bonnet C."/>
            <person name="Boukhgalter B."/>
            <person name="Bourzgui I."/>
            <person name="Brown A."/>
            <person name="Cahill P."/>
            <person name="Channer S."/>
            <person name="Cheshatsang Y."/>
            <person name="Chuda L."/>
            <person name="Citroen M."/>
            <person name="Collymore A."/>
            <person name="Cooke P."/>
            <person name="Costello M."/>
            <person name="D'Aco K."/>
            <person name="Daza R."/>
            <person name="De Haan G."/>
            <person name="DeGray S."/>
            <person name="DeMaso C."/>
            <person name="Dhargay N."/>
            <person name="Dooley K."/>
            <person name="Dooley E."/>
            <person name="Doricent M."/>
            <person name="Dorje P."/>
            <person name="Dorjee K."/>
            <person name="Dupes A."/>
            <person name="Elong R."/>
            <person name="Falk J."/>
            <person name="Farina A."/>
            <person name="Faro S."/>
            <person name="Ferguson D."/>
            <person name="Fisher S."/>
            <person name="Foley C.D."/>
            <person name="Franke A."/>
            <person name="Friedrich D."/>
            <person name="Gadbois L."/>
            <person name="Gearin G."/>
            <person name="Gearin C.R."/>
            <person name="Giannoukos G."/>
            <person name="Goode T."/>
            <person name="Graham J."/>
            <person name="Grandbois E."/>
            <person name="Grewal S."/>
            <person name="Gyaltsen K."/>
            <person name="Hafez N."/>
            <person name="Hagos B."/>
            <person name="Hall J."/>
            <person name="Henson C."/>
            <person name="Hollinger A."/>
            <person name="Honan T."/>
            <person name="Huard M.D."/>
            <person name="Hughes L."/>
            <person name="Hurhula B."/>
            <person name="Husby M.E."/>
            <person name="Kamat A."/>
            <person name="Kanga B."/>
            <person name="Kashin S."/>
            <person name="Khazanovich D."/>
            <person name="Kisner P."/>
            <person name="Lance K."/>
            <person name="Lara M."/>
            <person name="Lee W."/>
            <person name="Lennon N."/>
            <person name="Letendre F."/>
            <person name="LeVine R."/>
            <person name="Lipovsky A."/>
            <person name="Liu X."/>
            <person name="Liu J."/>
            <person name="Liu S."/>
            <person name="Lokyitsang T."/>
            <person name="Lokyitsang Y."/>
            <person name="Lubonja R."/>
            <person name="Lui A."/>
            <person name="MacDonald P."/>
            <person name="Magnisalis V."/>
            <person name="Maru K."/>
            <person name="Matthews C."/>
            <person name="McCusker W."/>
            <person name="McDonough S."/>
            <person name="Mehta T."/>
            <person name="Meldrim J."/>
            <person name="Meneus L."/>
            <person name="Mihai O."/>
            <person name="Mihalev A."/>
            <person name="Mihova T."/>
            <person name="Mittelman R."/>
            <person name="Mlenga V."/>
            <person name="Montmayeur A."/>
            <person name="Mulrain L."/>
            <person name="Navidi A."/>
            <person name="Naylor J."/>
            <person name="Negash T."/>
            <person name="Nguyen T."/>
            <person name="Nguyen N."/>
            <person name="Nicol R."/>
            <person name="Norbu C."/>
            <person name="Norbu N."/>
            <person name="Novod N."/>
            <person name="O'Neill B."/>
            <person name="Osman S."/>
            <person name="Markiewicz E."/>
            <person name="Oyono O.L."/>
            <person name="Patti C."/>
            <person name="Phunkhang P."/>
            <person name="Pierre F."/>
            <person name="Priest M."/>
            <person name="Raghuraman S."/>
            <person name="Rege F."/>
            <person name="Reyes R."/>
            <person name="Rise C."/>
            <person name="Rogov P."/>
            <person name="Ross K."/>
            <person name="Ryan E."/>
            <person name="Settipalli S."/>
            <person name="Shea T."/>
            <person name="Sherpa N."/>
            <person name="Shi L."/>
            <person name="Shih D."/>
            <person name="Sparrow T."/>
            <person name="Spaulding J."/>
            <person name="Stalker J."/>
            <person name="Stange-Thomann N."/>
            <person name="Stavropoulos S."/>
            <person name="Stone C."/>
            <person name="Strader C."/>
            <person name="Tesfaye S."/>
            <person name="Thomson T."/>
            <person name="Thoulutsang Y."/>
            <person name="Thoulutsang D."/>
            <person name="Topham K."/>
            <person name="Topping I."/>
            <person name="Tsamla T."/>
            <person name="Vassiliev H."/>
            <person name="Vo A."/>
            <person name="Wangchuk T."/>
            <person name="Wangdi T."/>
            <person name="Weiand M."/>
            <person name="Wilkinson J."/>
            <person name="Wilson A."/>
            <person name="Yadav S."/>
            <person name="Young G."/>
            <person name="Yu Q."/>
            <person name="Zembek L."/>
            <person name="Zhong D."/>
            <person name="Zimmer A."/>
            <person name="Zwirko Z."/>
            <person name="Jaffe D.B."/>
            <person name="Alvarez P."/>
            <person name="Brockman W."/>
            <person name="Butler J."/>
            <person name="Chin C."/>
            <person name="Gnerre S."/>
            <person name="Grabherr M."/>
            <person name="Kleber M."/>
            <person name="Mauceli E."/>
            <person name="MacCallum I."/>
        </authorList>
    </citation>
    <scope>NUCLEOTIDE SEQUENCE [LARGE SCALE GENOMIC DNA]</scope>
    <source>
        <strain evidence="3">Tucson 15010-1051.87</strain>
    </source>
</reference>
<feature type="compositionally biased region" description="Low complexity" evidence="1">
    <location>
        <begin position="241"/>
        <end position="274"/>
    </location>
</feature>
<proteinExistence type="predicted"/>
<name>B4LJ93_DROVI</name>
<dbReference type="AlphaFoldDB" id="B4LJ93"/>
<feature type="compositionally biased region" description="Polar residues" evidence="1">
    <location>
        <begin position="275"/>
        <end position="291"/>
    </location>
</feature>